<keyword evidence="4 5" id="KW-0413">Isomerase</keyword>
<evidence type="ECO:0000256" key="6">
    <source>
        <dbReference type="RuleBase" id="RU003915"/>
    </source>
</evidence>
<keyword evidence="3 5" id="KW-0697">Rotamase</keyword>
<keyword evidence="9" id="KW-1185">Reference proteome</keyword>
<dbReference type="PROSITE" id="PS50059">
    <property type="entry name" value="FKBP_PPIASE"/>
    <property type="match status" value="1"/>
</dbReference>
<gene>
    <name evidence="8" type="ORF">BLE401_16260</name>
</gene>
<evidence type="ECO:0000256" key="2">
    <source>
        <dbReference type="ARBA" id="ARBA00006577"/>
    </source>
</evidence>
<dbReference type="GO" id="GO:0003755">
    <property type="term" value="F:peptidyl-prolyl cis-trans isomerase activity"/>
    <property type="evidence" value="ECO:0007669"/>
    <property type="project" value="UniProtKB-UniRule"/>
</dbReference>
<dbReference type="EMBL" id="CP018889">
    <property type="protein sequence ID" value="AUI70098.1"/>
    <property type="molecule type" value="Genomic_DNA"/>
</dbReference>
<dbReference type="KEGG" id="blep:AL038_08045"/>
<dbReference type="SUPFAM" id="SSF54534">
    <property type="entry name" value="FKBP-like"/>
    <property type="match status" value="1"/>
</dbReference>
<dbReference type="STRING" id="288004.AL038_08045"/>
<feature type="domain" description="PPIase FKBP-type" evidence="7">
    <location>
        <begin position="26"/>
        <end position="114"/>
    </location>
</feature>
<dbReference type="InterPro" id="IPR001179">
    <property type="entry name" value="PPIase_FKBP_dom"/>
</dbReference>
<evidence type="ECO:0000256" key="3">
    <source>
        <dbReference type="ARBA" id="ARBA00023110"/>
    </source>
</evidence>
<evidence type="ECO:0000256" key="4">
    <source>
        <dbReference type="ARBA" id="ARBA00023235"/>
    </source>
</evidence>
<dbReference type="PANTHER" id="PTHR43811">
    <property type="entry name" value="FKBP-TYPE PEPTIDYL-PROLYL CIS-TRANS ISOMERASE FKPA"/>
    <property type="match status" value="1"/>
</dbReference>
<sequence length="114" mass="11962">MAEITTASGLIYEDTVVGTGAEAVAGKKVSVHYSGWLTNGQPFDSSKQRNEAFQFILGGRQVIAGWDEGVQGMKIGGTRKLTIPPQLGYGARGAGGVIPPNATLIFEVELLAIL</sequence>
<comment type="similarity">
    <text evidence="2 6">Belongs to the FKBP-type PPIase family.</text>
</comment>
<reference evidence="9" key="1">
    <citation type="submission" date="2016-12" db="EMBL/GenBank/DDBJ databases">
        <title>Complete Genome Sequence of Beggiatoa leptomitiformis D-401.</title>
        <authorList>
            <person name="Fomenkov A."/>
            <person name="Vincze T."/>
            <person name="Grabovich M."/>
            <person name="Anton B.P."/>
            <person name="Dubinina G."/>
            <person name="Orlova M."/>
            <person name="Belousova E."/>
            <person name="Roberts R.J."/>
        </authorList>
    </citation>
    <scope>NUCLEOTIDE SEQUENCE [LARGE SCALE GENOMIC DNA]</scope>
    <source>
        <strain evidence="9">D-401</strain>
    </source>
</reference>
<evidence type="ECO:0000259" key="7">
    <source>
        <dbReference type="PROSITE" id="PS50059"/>
    </source>
</evidence>
<dbReference type="InterPro" id="IPR046357">
    <property type="entry name" value="PPIase_dom_sf"/>
</dbReference>
<evidence type="ECO:0000256" key="1">
    <source>
        <dbReference type="ARBA" id="ARBA00000971"/>
    </source>
</evidence>
<dbReference type="Gene3D" id="3.10.50.40">
    <property type="match status" value="1"/>
</dbReference>
<accession>A0A2N9YHT7</accession>
<dbReference type="Proteomes" id="UP000234271">
    <property type="component" value="Chromosome"/>
</dbReference>
<dbReference type="RefSeq" id="WP_062151548.1">
    <property type="nucleotide sequence ID" value="NZ_CP012373.2"/>
</dbReference>
<evidence type="ECO:0000313" key="8">
    <source>
        <dbReference type="EMBL" id="AUI70098.1"/>
    </source>
</evidence>
<dbReference type="EC" id="5.2.1.8" evidence="6"/>
<dbReference type="OrthoDB" id="9814548at2"/>
<evidence type="ECO:0000256" key="5">
    <source>
        <dbReference type="PROSITE-ProRule" id="PRU00277"/>
    </source>
</evidence>
<dbReference type="AlphaFoldDB" id="A0A2N9YHT7"/>
<protein>
    <recommendedName>
        <fullName evidence="6">Peptidyl-prolyl cis-trans isomerase</fullName>
        <ecNumber evidence="6">5.2.1.8</ecNumber>
    </recommendedName>
</protein>
<evidence type="ECO:0000313" key="9">
    <source>
        <dbReference type="Proteomes" id="UP000234271"/>
    </source>
</evidence>
<proteinExistence type="inferred from homology"/>
<dbReference type="PANTHER" id="PTHR43811:SF19">
    <property type="entry name" value="39 KDA FK506-BINDING NUCLEAR PROTEIN"/>
    <property type="match status" value="1"/>
</dbReference>
<dbReference type="Pfam" id="PF00254">
    <property type="entry name" value="FKBP_C"/>
    <property type="match status" value="1"/>
</dbReference>
<organism evidence="8 9">
    <name type="scientific">Beggiatoa leptomitoformis</name>
    <dbReference type="NCBI Taxonomy" id="288004"/>
    <lineage>
        <taxon>Bacteria</taxon>
        <taxon>Pseudomonadati</taxon>
        <taxon>Pseudomonadota</taxon>
        <taxon>Gammaproteobacteria</taxon>
        <taxon>Thiotrichales</taxon>
        <taxon>Thiotrichaceae</taxon>
        <taxon>Beggiatoa</taxon>
    </lineage>
</organism>
<comment type="catalytic activity">
    <reaction evidence="1 5 6">
        <text>[protein]-peptidylproline (omega=180) = [protein]-peptidylproline (omega=0)</text>
        <dbReference type="Rhea" id="RHEA:16237"/>
        <dbReference type="Rhea" id="RHEA-COMP:10747"/>
        <dbReference type="Rhea" id="RHEA-COMP:10748"/>
        <dbReference type="ChEBI" id="CHEBI:83833"/>
        <dbReference type="ChEBI" id="CHEBI:83834"/>
        <dbReference type="EC" id="5.2.1.8"/>
    </reaction>
</comment>
<dbReference type="FunFam" id="3.10.50.40:FF:000006">
    <property type="entry name" value="Peptidyl-prolyl cis-trans isomerase"/>
    <property type="match status" value="1"/>
</dbReference>
<name>A0A2N9YHT7_9GAMM</name>